<evidence type="ECO:0000256" key="8">
    <source>
        <dbReference type="ARBA" id="ARBA00023098"/>
    </source>
</evidence>
<keyword evidence="7 10" id="KW-0445">Lipid transport</keyword>
<dbReference type="GO" id="GO:0097036">
    <property type="term" value="P:regulation of plasma membrane sterol distribution"/>
    <property type="evidence" value="ECO:0007669"/>
    <property type="project" value="UniProtKB-UniRule"/>
</dbReference>
<keyword evidence="6 10" id="KW-1133">Transmembrane helix</keyword>
<evidence type="ECO:0000256" key="3">
    <source>
        <dbReference type="ARBA" id="ARBA00022448"/>
    </source>
</evidence>
<dbReference type="OrthoDB" id="3266451at2759"/>
<sequence>MYLSLRFTPLSSIVFTSNTPHMPICTQCTCSIPYLYTVYQTMNNLRLEQCPNCSSFADPYVEHDALTLILDLILLKREVYRHLLFNRGSEPRHMGQTDADDIQGAPRQRPSRSKVYIVLFSLALTPYQVTYAIAQDTWSLVAKLGLSLILVDAVIRWRGNKDIFHFNYAFSQVVSACFLDTLVFHLGVTVASVLLLKSMDWFRTAFNRPYSSKLGTRTEFRIPLVSLTLFYSSLTKLFLLLLLAIWQSPISPTTANPVEPGTGLPNYIAQHELTRSALTLLDESHFDRAWVIRNVLGGMSAGFGLRVLLDCHPILTTLAVLFGWCSKSLVAQFIDSLTGMSITLEYSIP</sequence>
<accession>A0A8H3E3E0</accession>
<protein>
    <recommendedName>
        <fullName evidence="10">Protein ARV</fullName>
    </recommendedName>
</protein>
<dbReference type="EMBL" id="CAJNJQ010002774">
    <property type="protein sequence ID" value="CAE7184651.1"/>
    <property type="molecule type" value="Genomic_DNA"/>
</dbReference>
<name>A0A8H3E3E0_9AGAM</name>
<keyword evidence="8 10" id="KW-0443">Lipid metabolism</keyword>
<dbReference type="Proteomes" id="UP000663827">
    <property type="component" value="Unassembled WGS sequence"/>
</dbReference>
<feature type="transmembrane region" description="Helical" evidence="10">
    <location>
        <begin position="169"/>
        <end position="196"/>
    </location>
</feature>
<dbReference type="PANTHER" id="PTHR14467:SF0">
    <property type="entry name" value="PROTEIN ARV1"/>
    <property type="match status" value="1"/>
</dbReference>
<gene>
    <name evidence="11" type="ORF">RDB_LOCUS120812</name>
</gene>
<dbReference type="GO" id="GO:0006665">
    <property type="term" value="P:sphingolipid metabolic process"/>
    <property type="evidence" value="ECO:0007669"/>
    <property type="project" value="UniProtKB-UniRule"/>
</dbReference>
<comment type="function">
    <text evidence="10">Regulates also the sphingolipid metabolism.</text>
</comment>
<keyword evidence="9 10" id="KW-0472">Membrane</keyword>
<dbReference type="AlphaFoldDB" id="A0A8H3E3E0"/>
<evidence type="ECO:0000256" key="4">
    <source>
        <dbReference type="ARBA" id="ARBA00022692"/>
    </source>
</evidence>
<evidence type="ECO:0000256" key="5">
    <source>
        <dbReference type="ARBA" id="ARBA00022824"/>
    </source>
</evidence>
<evidence type="ECO:0000256" key="6">
    <source>
        <dbReference type="ARBA" id="ARBA00022989"/>
    </source>
</evidence>
<evidence type="ECO:0000256" key="7">
    <source>
        <dbReference type="ARBA" id="ARBA00023055"/>
    </source>
</evidence>
<evidence type="ECO:0000313" key="11">
    <source>
        <dbReference type="EMBL" id="CAE7184651.1"/>
    </source>
</evidence>
<dbReference type="GO" id="GO:0016125">
    <property type="term" value="P:sterol metabolic process"/>
    <property type="evidence" value="ECO:0007669"/>
    <property type="project" value="UniProtKB-UniRule"/>
</dbReference>
<evidence type="ECO:0000256" key="2">
    <source>
        <dbReference type="ARBA" id="ARBA00009187"/>
    </source>
</evidence>
<evidence type="ECO:0000256" key="1">
    <source>
        <dbReference type="ARBA" id="ARBA00004477"/>
    </source>
</evidence>
<feature type="transmembrane region" description="Helical" evidence="10">
    <location>
        <begin position="222"/>
        <end position="246"/>
    </location>
</feature>
<dbReference type="PANTHER" id="PTHR14467">
    <property type="entry name" value="ARV1"/>
    <property type="match status" value="1"/>
</dbReference>
<dbReference type="GO" id="GO:0032541">
    <property type="term" value="C:cortical endoplasmic reticulum"/>
    <property type="evidence" value="ECO:0007669"/>
    <property type="project" value="TreeGrafter"/>
</dbReference>
<reference evidence="11" key="1">
    <citation type="submission" date="2021-01" db="EMBL/GenBank/DDBJ databases">
        <authorList>
            <person name="Kaushik A."/>
        </authorList>
    </citation>
    <scope>NUCLEOTIDE SEQUENCE</scope>
    <source>
        <strain evidence="11">AG5</strain>
    </source>
</reference>
<keyword evidence="4 10" id="KW-0812">Transmembrane</keyword>
<comment type="caution">
    <text evidence="11">The sequence shown here is derived from an EMBL/GenBank/DDBJ whole genome shotgun (WGS) entry which is preliminary data.</text>
</comment>
<evidence type="ECO:0000313" key="12">
    <source>
        <dbReference type="Proteomes" id="UP000663827"/>
    </source>
</evidence>
<dbReference type="GO" id="GO:0005789">
    <property type="term" value="C:endoplasmic reticulum membrane"/>
    <property type="evidence" value="ECO:0007669"/>
    <property type="project" value="UniProtKB-SubCell"/>
</dbReference>
<dbReference type="InterPro" id="IPR007290">
    <property type="entry name" value="Arv1"/>
</dbReference>
<keyword evidence="3 10" id="KW-0813">Transport</keyword>
<comment type="similarity">
    <text evidence="2 10">Belongs to the ARV1 family.</text>
</comment>
<comment type="function">
    <text evidence="10">Mediator of sterol homeostasis involved in sterol uptake, trafficking and distribution into membranes.</text>
</comment>
<dbReference type="GO" id="GO:0032366">
    <property type="term" value="P:intracellular sterol transport"/>
    <property type="evidence" value="ECO:0007669"/>
    <property type="project" value="UniProtKB-UniRule"/>
</dbReference>
<evidence type="ECO:0000256" key="9">
    <source>
        <dbReference type="ARBA" id="ARBA00023136"/>
    </source>
</evidence>
<evidence type="ECO:0000256" key="10">
    <source>
        <dbReference type="RuleBase" id="RU368065"/>
    </source>
</evidence>
<feature type="transmembrane region" description="Helical" evidence="10">
    <location>
        <begin position="115"/>
        <end position="134"/>
    </location>
</feature>
<keyword evidence="5 10" id="KW-0256">Endoplasmic reticulum</keyword>
<keyword evidence="10" id="KW-0746">Sphingolipid metabolism</keyword>
<keyword evidence="10" id="KW-0333">Golgi apparatus</keyword>
<comment type="subcellular location">
    <subcellularLocation>
        <location evidence="1 10">Endoplasmic reticulum membrane</location>
        <topology evidence="1 10">Multi-pass membrane protein</topology>
    </subcellularLocation>
    <subcellularLocation>
        <location evidence="10">Golgi apparatus membrane</location>
        <topology evidence="10">Multi-pass membrane protein</topology>
    </subcellularLocation>
</comment>
<dbReference type="GO" id="GO:0000139">
    <property type="term" value="C:Golgi membrane"/>
    <property type="evidence" value="ECO:0007669"/>
    <property type="project" value="UniProtKB-SubCell"/>
</dbReference>
<organism evidence="11 12">
    <name type="scientific">Rhizoctonia solani</name>
    <dbReference type="NCBI Taxonomy" id="456999"/>
    <lineage>
        <taxon>Eukaryota</taxon>
        <taxon>Fungi</taxon>
        <taxon>Dikarya</taxon>
        <taxon>Basidiomycota</taxon>
        <taxon>Agaricomycotina</taxon>
        <taxon>Agaricomycetes</taxon>
        <taxon>Cantharellales</taxon>
        <taxon>Ceratobasidiaceae</taxon>
        <taxon>Rhizoctonia</taxon>
    </lineage>
</organism>
<proteinExistence type="inferred from homology"/>
<dbReference type="Pfam" id="PF04161">
    <property type="entry name" value="Arv1"/>
    <property type="match status" value="1"/>
</dbReference>